<name>A0A1W1ZXH7_9FLAO</name>
<gene>
    <name evidence="1" type="ORF">SAMN06296427_103310</name>
</gene>
<sequence>MKKNLLLLLLFISICSCTENTREIRDPQMLNQEDSLRASLNIQIMNFTEIDSSGILIFPLQMGQNKNRRNEYDYKEMSYSNYWNIIFYNSKTSEYHLLTEEKVIINQFDYQYDERSGTGLDKYMFYEVTKKDFNEDKLLTGKDPVYLFVSDKEGKNFRQISPSDTSLDKWKYIKSSGKIIMNVTKDSNKNLLFDDKDEVSTFELVLELNEVPVEIFSDSLKDKLRMLYNRDWKRIK</sequence>
<reference evidence="2" key="1">
    <citation type="submission" date="2017-04" db="EMBL/GenBank/DDBJ databases">
        <authorList>
            <person name="Varghese N."/>
            <person name="Submissions S."/>
        </authorList>
    </citation>
    <scope>NUCLEOTIDE SEQUENCE [LARGE SCALE GENOMIC DNA]</scope>
    <source>
        <strain evidence="2">CGMCC 1.12708</strain>
    </source>
</reference>
<organism evidence="1 2">
    <name type="scientific">Moheibacter sediminis</name>
    <dbReference type="NCBI Taxonomy" id="1434700"/>
    <lineage>
        <taxon>Bacteria</taxon>
        <taxon>Pseudomonadati</taxon>
        <taxon>Bacteroidota</taxon>
        <taxon>Flavobacteriia</taxon>
        <taxon>Flavobacteriales</taxon>
        <taxon>Weeksellaceae</taxon>
        <taxon>Moheibacter</taxon>
    </lineage>
</organism>
<proteinExistence type="predicted"/>
<dbReference type="RefSeq" id="WP_084016885.1">
    <property type="nucleotide sequence ID" value="NZ_FWXS01000003.1"/>
</dbReference>
<keyword evidence="2" id="KW-1185">Reference proteome</keyword>
<dbReference type="OrthoDB" id="795272at2"/>
<dbReference type="EMBL" id="FWXS01000003">
    <property type="protein sequence ID" value="SMC53104.1"/>
    <property type="molecule type" value="Genomic_DNA"/>
</dbReference>
<evidence type="ECO:0000313" key="2">
    <source>
        <dbReference type="Proteomes" id="UP000192393"/>
    </source>
</evidence>
<dbReference type="Proteomes" id="UP000192393">
    <property type="component" value="Unassembled WGS sequence"/>
</dbReference>
<accession>A0A1W1ZXH7</accession>
<evidence type="ECO:0008006" key="3">
    <source>
        <dbReference type="Google" id="ProtNLM"/>
    </source>
</evidence>
<dbReference type="AlphaFoldDB" id="A0A1W1ZXH7"/>
<dbReference type="PROSITE" id="PS51257">
    <property type="entry name" value="PROKAR_LIPOPROTEIN"/>
    <property type="match status" value="1"/>
</dbReference>
<evidence type="ECO:0000313" key="1">
    <source>
        <dbReference type="EMBL" id="SMC53104.1"/>
    </source>
</evidence>
<protein>
    <recommendedName>
        <fullName evidence="3">Lipoprotein</fullName>
    </recommendedName>
</protein>